<feature type="domain" description="UspA" evidence="2">
    <location>
        <begin position="1"/>
        <end position="142"/>
    </location>
</feature>
<dbReference type="PRINTS" id="PR01438">
    <property type="entry name" value="UNVRSLSTRESS"/>
</dbReference>
<dbReference type="InterPro" id="IPR006016">
    <property type="entry name" value="UspA"/>
</dbReference>
<evidence type="ECO:0000256" key="1">
    <source>
        <dbReference type="ARBA" id="ARBA00008791"/>
    </source>
</evidence>
<dbReference type="AlphaFoldDB" id="A0A1V0B8B3"/>
<dbReference type="SUPFAM" id="SSF52402">
    <property type="entry name" value="Adenine nucleotide alpha hydrolases-like"/>
    <property type="match status" value="1"/>
</dbReference>
<protein>
    <submittedName>
        <fullName evidence="3">Universal stress protein</fullName>
    </submittedName>
</protein>
<dbReference type="InterPro" id="IPR006015">
    <property type="entry name" value="Universal_stress_UspA"/>
</dbReference>
<keyword evidence="4" id="KW-1185">Reference proteome</keyword>
<dbReference type="CDD" id="cd00293">
    <property type="entry name" value="USP-like"/>
    <property type="match status" value="1"/>
</dbReference>
<dbReference type="KEGG" id="ppha:BVH74_15920"/>
<dbReference type="RefSeq" id="WP_080051055.1">
    <property type="nucleotide sequence ID" value="NZ_CP020100.1"/>
</dbReference>
<evidence type="ECO:0000313" key="4">
    <source>
        <dbReference type="Proteomes" id="UP000243488"/>
    </source>
</evidence>
<dbReference type="PANTHER" id="PTHR46268">
    <property type="entry name" value="STRESS RESPONSE PROTEIN NHAX"/>
    <property type="match status" value="1"/>
</dbReference>
<dbReference type="EMBL" id="CP020100">
    <property type="protein sequence ID" value="AQZ96147.1"/>
    <property type="molecule type" value="Genomic_DNA"/>
</dbReference>
<dbReference type="STRING" id="1931241.BVH74_15920"/>
<sequence>MRNVLLPFDGSAPAKRAIEYLVGVAAEYPNILVHVINVQSEPKLYGNYVSANMLEQLHGGALDHAREVIVEAGAMLREAGVRHEEHAVVGEVIGELAHAVKSLGCDTVIMGTRGMSNLGNLFMGSVATRVVHEVPVPVLLVK</sequence>
<comment type="similarity">
    <text evidence="1">Belongs to the universal stress protein A family.</text>
</comment>
<name>A0A1V0B8B3_9GAMM</name>
<gene>
    <name evidence="3" type="ORF">BVH74_15920</name>
</gene>
<dbReference type="InterPro" id="IPR014729">
    <property type="entry name" value="Rossmann-like_a/b/a_fold"/>
</dbReference>
<reference evidence="3 4" key="1">
    <citation type="submission" date="2017-03" db="EMBL/GenBank/DDBJ databases">
        <title>Complete genome sequence of the novel DNRA strain Pseudomonas sp. S-6-2 isolated from Chinese polluted river sediment. Journal of Biotechnology.</title>
        <authorList>
            <person name="Li J."/>
            <person name="Xiang F."/>
            <person name="Wang L."/>
            <person name="Xi L."/>
            <person name="Liu J."/>
        </authorList>
    </citation>
    <scope>NUCLEOTIDE SEQUENCE [LARGE SCALE GENOMIC DNA]</scope>
    <source>
        <strain evidence="3 4">S-6-2</strain>
    </source>
</reference>
<evidence type="ECO:0000313" key="3">
    <source>
        <dbReference type="EMBL" id="AQZ96147.1"/>
    </source>
</evidence>
<proteinExistence type="inferred from homology"/>
<dbReference type="Gene3D" id="3.40.50.620">
    <property type="entry name" value="HUPs"/>
    <property type="match status" value="1"/>
</dbReference>
<evidence type="ECO:0000259" key="2">
    <source>
        <dbReference type="Pfam" id="PF00582"/>
    </source>
</evidence>
<dbReference type="Proteomes" id="UP000243488">
    <property type="component" value="Chromosome"/>
</dbReference>
<dbReference type="PANTHER" id="PTHR46268:SF6">
    <property type="entry name" value="UNIVERSAL STRESS PROTEIN UP12"/>
    <property type="match status" value="1"/>
</dbReference>
<dbReference type="Pfam" id="PF00582">
    <property type="entry name" value="Usp"/>
    <property type="match status" value="1"/>
</dbReference>
<organism evidence="3 4">
    <name type="scientific">Halopseudomonas phragmitis</name>
    <dbReference type="NCBI Taxonomy" id="1931241"/>
    <lineage>
        <taxon>Bacteria</taxon>
        <taxon>Pseudomonadati</taxon>
        <taxon>Pseudomonadota</taxon>
        <taxon>Gammaproteobacteria</taxon>
        <taxon>Pseudomonadales</taxon>
        <taxon>Pseudomonadaceae</taxon>
        <taxon>Halopseudomonas</taxon>
    </lineage>
</organism>
<accession>A0A1V0B8B3</accession>